<dbReference type="EMBL" id="AOIU01000031">
    <property type="protein sequence ID" value="ELZ24207.1"/>
    <property type="molecule type" value="Genomic_DNA"/>
</dbReference>
<evidence type="ECO:0000256" key="4">
    <source>
        <dbReference type="SAM" id="MobiDB-lite"/>
    </source>
</evidence>
<dbReference type="Gene3D" id="3.40.50.300">
    <property type="entry name" value="P-loop containing nucleotide triphosphate hydrolases"/>
    <property type="match status" value="1"/>
</dbReference>
<dbReference type="RefSeq" id="WP_006884311.1">
    <property type="nucleotide sequence ID" value="NZ_AOIU01000031.1"/>
</dbReference>
<dbReference type="NCBIfam" id="TIGR01727">
    <property type="entry name" value="oligo_HPY"/>
    <property type="match status" value="1"/>
</dbReference>
<name>M0CP76_9EURY</name>
<dbReference type="CDD" id="cd03257">
    <property type="entry name" value="ABC_NikE_OppD_transporters"/>
    <property type="match status" value="1"/>
</dbReference>
<feature type="region of interest" description="Disordered" evidence="4">
    <location>
        <begin position="376"/>
        <end position="396"/>
    </location>
</feature>
<dbReference type="Pfam" id="PF00005">
    <property type="entry name" value="ABC_tran"/>
    <property type="match status" value="1"/>
</dbReference>
<dbReference type="Proteomes" id="UP000011626">
    <property type="component" value="Unassembled WGS sequence"/>
</dbReference>
<dbReference type="InterPro" id="IPR027417">
    <property type="entry name" value="P-loop_NTPase"/>
</dbReference>
<evidence type="ECO:0000256" key="2">
    <source>
        <dbReference type="ARBA" id="ARBA00022741"/>
    </source>
</evidence>
<feature type="region of interest" description="Disordered" evidence="4">
    <location>
        <begin position="1"/>
        <end position="31"/>
    </location>
</feature>
<dbReference type="OrthoDB" id="18209at2157"/>
<protein>
    <submittedName>
        <fullName evidence="6">Peptide ABC transporter ATPase</fullName>
    </submittedName>
</protein>
<evidence type="ECO:0000256" key="3">
    <source>
        <dbReference type="ARBA" id="ARBA00022840"/>
    </source>
</evidence>
<dbReference type="GO" id="GO:0005524">
    <property type="term" value="F:ATP binding"/>
    <property type="evidence" value="ECO:0007669"/>
    <property type="project" value="UniProtKB-KW"/>
</dbReference>
<dbReference type="GO" id="GO:0016887">
    <property type="term" value="F:ATP hydrolysis activity"/>
    <property type="evidence" value="ECO:0007669"/>
    <property type="project" value="InterPro"/>
</dbReference>
<dbReference type="InterPro" id="IPR003593">
    <property type="entry name" value="AAA+_ATPase"/>
</dbReference>
<keyword evidence="3" id="KW-0067">ATP-binding</keyword>
<evidence type="ECO:0000256" key="1">
    <source>
        <dbReference type="ARBA" id="ARBA00022448"/>
    </source>
</evidence>
<gene>
    <name evidence="6" type="ORF">C475_13197</name>
</gene>
<organism evidence="6 7">
    <name type="scientific">Halosimplex carlsbadense 2-9-1</name>
    <dbReference type="NCBI Taxonomy" id="797114"/>
    <lineage>
        <taxon>Archaea</taxon>
        <taxon>Methanobacteriati</taxon>
        <taxon>Methanobacteriota</taxon>
        <taxon>Stenosarchaea group</taxon>
        <taxon>Halobacteria</taxon>
        <taxon>Halobacteriales</taxon>
        <taxon>Haloarculaceae</taxon>
        <taxon>Halosimplex</taxon>
    </lineage>
</organism>
<dbReference type="eggNOG" id="arCOG00184">
    <property type="taxonomic scope" value="Archaea"/>
</dbReference>
<keyword evidence="1" id="KW-0813">Transport</keyword>
<feature type="domain" description="ABC transporter" evidence="5">
    <location>
        <begin position="34"/>
        <end position="296"/>
    </location>
</feature>
<dbReference type="InterPro" id="IPR050319">
    <property type="entry name" value="ABC_transp_ATP-bind"/>
</dbReference>
<dbReference type="GO" id="GO:0015833">
    <property type="term" value="P:peptide transport"/>
    <property type="evidence" value="ECO:0007669"/>
    <property type="project" value="InterPro"/>
</dbReference>
<dbReference type="InterPro" id="IPR013563">
    <property type="entry name" value="Oligopep_ABC_C"/>
</dbReference>
<dbReference type="PANTHER" id="PTHR43776">
    <property type="entry name" value="TRANSPORT ATP-BINDING PROTEIN"/>
    <property type="match status" value="1"/>
</dbReference>
<keyword evidence="2" id="KW-0547">Nucleotide-binding</keyword>
<evidence type="ECO:0000259" key="5">
    <source>
        <dbReference type="PROSITE" id="PS50893"/>
    </source>
</evidence>
<evidence type="ECO:0000313" key="6">
    <source>
        <dbReference type="EMBL" id="ELZ24207.1"/>
    </source>
</evidence>
<evidence type="ECO:0000313" key="7">
    <source>
        <dbReference type="Proteomes" id="UP000011626"/>
    </source>
</evidence>
<dbReference type="STRING" id="797114.C475_13197"/>
<feature type="compositionally biased region" description="Acidic residues" evidence="4">
    <location>
        <begin position="1"/>
        <end position="30"/>
    </location>
</feature>
<proteinExistence type="predicted"/>
<keyword evidence="7" id="KW-1185">Reference proteome</keyword>
<dbReference type="SUPFAM" id="SSF52540">
    <property type="entry name" value="P-loop containing nucleoside triphosphate hydrolases"/>
    <property type="match status" value="1"/>
</dbReference>
<dbReference type="InterPro" id="IPR017871">
    <property type="entry name" value="ABC_transporter-like_CS"/>
</dbReference>
<dbReference type="PROSITE" id="PS50893">
    <property type="entry name" value="ABC_TRANSPORTER_2"/>
    <property type="match status" value="1"/>
</dbReference>
<sequence>MSTDEPTADDLTADDAAVDETTTDVPDDEPILSLDDVNVHYTPGGIVKRALTDKKVRAVDGVSFDLYDNDIVVLVGESGCGKTTLGKTAIGLEQPTSGSISYRGQDIWDAKNNPRDADIEFTEIRRSMQIIHQDPANALNSSRRVKAILSDPLKKYRTELGPKEREDTIYRFLEFVDMMPPEDYAERYPHQLSGGEKQRVALGRALLMNPDVILADEAISALDVSLRVGMMDLILDLQETFDTSYVFISHDLANARYLAKRAGGRIAIMYLGEIVEIGPPEEILQNPTHPYTKVLKWSTPTVDPDLAKQRIQEDPPVREVDVPDPEDPPSGCKFHTRCPEAREVCTQEEPERFDTAGESDAACFRALETHEYWNSAELADADQDEYDAQNSSTFSD</sequence>
<comment type="caution">
    <text evidence="6">The sequence shown here is derived from an EMBL/GenBank/DDBJ whole genome shotgun (WGS) entry which is preliminary data.</text>
</comment>
<dbReference type="Pfam" id="PF08352">
    <property type="entry name" value="oligo_HPY"/>
    <property type="match status" value="1"/>
</dbReference>
<dbReference type="SMART" id="SM00382">
    <property type="entry name" value="AAA"/>
    <property type="match status" value="1"/>
</dbReference>
<reference evidence="6 7" key="1">
    <citation type="journal article" date="2014" name="PLoS Genet.">
        <title>Phylogenetically driven sequencing of extremely halophilic archaea reveals strategies for static and dynamic osmo-response.</title>
        <authorList>
            <person name="Becker E.A."/>
            <person name="Seitzer P.M."/>
            <person name="Tritt A."/>
            <person name="Larsen D."/>
            <person name="Krusor M."/>
            <person name="Yao A.I."/>
            <person name="Wu D."/>
            <person name="Madern D."/>
            <person name="Eisen J.A."/>
            <person name="Darling A.E."/>
            <person name="Facciotti M.T."/>
        </authorList>
    </citation>
    <scope>NUCLEOTIDE SEQUENCE [LARGE SCALE GENOMIC DNA]</scope>
    <source>
        <strain evidence="6 7">2-9-1</strain>
    </source>
</reference>
<dbReference type="AlphaFoldDB" id="M0CP76"/>
<dbReference type="InterPro" id="IPR003439">
    <property type="entry name" value="ABC_transporter-like_ATP-bd"/>
</dbReference>
<dbReference type="GO" id="GO:0055085">
    <property type="term" value="P:transmembrane transport"/>
    <property type="evidence" value="ECO:0007669"/>
    <property type="project" value="UniProtKB-ARBA"/>
</dbReference>
<accession>M0CP76</accession>
<dbReference type="PATRIC" id="fig|797114.5.peg.2681"/>
<dbReference type="PROSITE" id="PS00211">
    <property type="entry name" value="ABC_TRANSPORTER_1"/>
    <property type="match status" value="1"/>
</dbReference>